<gene>
    <name evidence="2" type="ORF">BcabD6B2_26150</name>
</gene>
<comment type="caution">
    <text evidence="2">The sequence shown here is derived from an EMBL/GenBank/DDBJ whole genome shotgun (WGS) entry which is preliminary data.</text>
</comment>
<accession>A0AAV4LUC5</accession>
<keyword evidence="1" id="KW-0812">Transmembrane</keyword>
<feature type="transmembrane region" description="Helical" evidence="1">
    <location>
        <begin position="215"/>
        <end position="241"/>
    </location>
</feature>
<proteinExistence type="predicted"/>
<keyword evidence="3" id="KW-1185">Reference proteome</keyword>
<dbReference type="AlphaFoldDB" id="A0AAV4LUC5"/>
<dbReference type="Proteomes" id="UP001497744">
    <property type="component" value="Unassembled WGS sequence"/>
</dbReference>
<reference evidence="2 3" key="1">
    <citation type="submission" date="2021-06" db="EMBL/GenBank/DDBJ databases">
        <title>Genome sequence of Babesia caballi.</title>
        <authorList>
            <person name="Yamagishi J."/>
            <person name="Kidaka T."/>
            <person name="Ochi A."/>
        </authorList>
    </citation>
    <scope>NUCLEOTIDE SEQUENCE [LARGE SCALE GENOMIC DNA]</scope>
    <source>
        <strain evidence="2">USDA-D6B2</strain>
    </source>
</reference>
<keyword evidence="1" id="KW-1133">Transmembrane helix</keyword>
<dbReference type="RefSeq" id="XP_067715249.1">
    <property type="nucleotide sequence ID" value="XM_067859148.1"/>
</dbReference>
<organism evidence="2 3">
    <name type="scientific">Babesia caballi</name>
    <dbReference type="NCBI Taxonomy" id="5871"/>
    <lineage>
        <taxon>Eukaryota</taxon>
        <taxon>Sar</taxon>
        <taxon>Alveolata</taxon>
        <taxon>Apicomplexa</taxon>
        <taxon>Aconoidasida</taxon>
        <taxon>Piroplasmida</taxon>
        <taxon>Babesiidae</taxon>
        <taxon>Babesia</taxon>
    </lineage>
</organism>
<evidence type="ECO:0000313" key="2">
    <source>
        <dbReference type="EMBL" id="GIX63180.1"/>
    </source>
</evidence>
<name>A0AAV4LUC5_BABCB</name>
<dbReference type="EMBL" id="BPLF01000002">
    <property type="protein sequence ID" value="GIX63180.1"/>
    <property type="molecule type" value="Genomic_DNA"/>
</dbReference>
<protein>
    <submittedName>
        <fullName evidence="2">Haloacid dehalogenase type II</fullName>
    </submittedName>
</protein>
<evidence type="ECO:0000256" key="1">
    <source>
        <dbReference type="SAM" id="Phobius"/>
    </source>
</evidence>
<evidence type="ECO:0000313" key="3">
    <source>
        <dbReference type="Proteomes" id="UP001497744"/>
    </source>
</evidence>
<keyword evidence="1" id="KW-0472">Membrane</keyword>
<dbReference type="GeneID" id="94194661"/>
<sequence length="328" mass="33461">MVGGQETMLEGRLVVDDGLGGDAADNLPPGVGAATHQRAGAAQEVHDPVAGGVPAVGQQHAQVHELEEAADGGGAFGVAPAVEGRVDGVNHPDAGGLGGNVGHLALLHHAELVEVRLALLRATPQAKAAVHDGLARGALGGDGDAALRQRRHDFAHTLGSYLLVSHGLVEAVPAVLLQVAEVAREAAAVLDGGHVEVVEVAHDVVFLPVGRAHTAAVAVAVAVAIAVAIAAVGVAAVHAALQLLLLLHVQIGCVLRGDELDPHLLLGHVDRRTGVEDGVFHRSVLHTGLCVPVELVGGDFGLRLFNHYFACRVRSSTCIILDASPQLA</sequence>